<dbReference type="EMBL" id="CAJNOQ010006966">
    <property type="protein sequence ID" value="CAF1153498.1"/>
    <property type="molecule type" value="Genomic_DNA"/>
</dbReference>
<dbReference type="PANTHER" id="PTHR38537">
    <property type="entry name" value="JITTERBUG, ISOFORM N"/>
    <property type="match status" value="1"/>
</dbReference>
<dbReference type="InterPro" id="IPR017868">
    <property type="entry name" value="Filamin/ABP280_repeat-like"/>
</dbReference>
<keyword evidence="5" id="KW-1185">Reference proteome</keyword>
<dbReference type="PROSITE" id="PS50194">
    <property type="entry name" value="FILAMIN_REPEAT"/>
    <property type="match status" value="1"/>
</dbReference>
<gene>
    <name evidence="3" type="ORF">GPM918_LOCUS21306</name>
    <name evidence="4" type="ORF">SRO942_LOCUS21303</name>
</gene>
<evidence type="ECO:0008006" key="6">
    <source>
        <dbReference type="Google" id="ProtNLM"/>
    </source>
</evidence>
<sequence length="289" mass="32924">MATVSEDKCTICAKNAGIATCDGCLAKLCRRCFNDHRQDLSTEFDNVVYEHDILKQDLETPNNNDSHHLLKQIDEWKKDSIDKINQLADQCRTDVVKLLDKNKNQFIDRFRKISNRVCKGRDDEDYVERDLSKWMADLKELKAQLNKPSTVRIEEDKQQSPWIRKIRVREDIHDQAKLDGAVVRTTRGKMHTSITENNRDGTANVFYRGQHIAGSPFKFHVNQVQTGYVTAYGSGLSHGVCNEPCKFRIVTKDAFHGGLSVTVEGPSKAEIQCKDNIGTCDFTYLPVCI</sequence>
<proteinExistence type="predicted"/>
<dbReference type="AlphaFoldDB" id="A0A814T0F8"/>
<dbReference type="GO" id="GO:0051015">
    <property type="term" value="F:actin filament binding"/>
    <property type="evidence" value="ECO:0007669"/>
    <property type="project" value="InterPro"/>
</dbReference>
<dbReference type="SUPFAM" id="SSF81296">
    <property type="entry name" value="E set domains"/>
    <property type="match status" value="1"/>
</dbReference>
<evidence type="ECO:0000313" key="5">
    <source>
        <dbReference type="Proteomes" id="UP000663829"/>
    </source>
</evidence>
<organism evidence="3 5">
    <name type="scientific">Didymodactylos carnosus</name>
    <dbReference type="NCBI Taxonomy" id="1234261"/>
    <lineage>
        <taxon>Eukaryota</taxon>
        <taxon>Metazoa</taxon>
        <taxon>Spiralia</taxon>
        <taxon>Gnathifera</taxon>
        <taxon>Rotifera</taxon>
        <taxon>Eurotatoria</taxon>
        <taxon>Bdelloidea</taxon>
        <taxon>Philodinida</taxon>
        <taxon>Philodinidae</taxon>
        <taxon>Didymodactylos</taxon>
    </lineage>
</organism>
<evidence type="ECO:0000313" key="4">
    <source>
        <dbReference type="EMBL" id="CAF3917004.1"/>
    </source>
</evidence>
<dbReference type="Gene3D" id="2.60.40.10">
    <property type="entry name" value="Immunoglobulins"/>
    <property type="match status" value="2"/>
</dbReference>
<accession>A0A814T0F8</accession>
<dbReference type="InterPro" id="IPR044801">
    <property type="entry name" value="Filamin"/>
</dbReference>
<reference evidence="3" key="1">
    <citation type="submission" date="2021-02" db="EMBL/GenBank/DDBJ databases">
        <authorList>
            <person name="Nowell W R."/>
        </authorList>
    </citation>
    <scope>NUCLEOTIDE SEQUENCE</scope>
</reference>
<dbReference type="Pfam" id="PF00630">
    <property type="entry name" value="Filamin"/>
    <property type="match status" value="1"/>
</dbReference>
<dbReference type="Proteomes" id="UP000681722">
    <property type="component" value="Unassembled WGS sequence"/>
</dbReference>
<feature type="repeat" description="Filamin" evidence="2">
    <location>
        <begin position="221"/>
        <end position="289"/>
    </location>
</feature>
<evidence type="ECO:0000313" key="3">
    <source>
        <dbReference type="EMBL" id="CAF1153498.1"/>
    </source>
</evidence>
<keyword evidence="1" id="KW-0677">Repeat</keyword>
<dbReference type="GO" id="GO:0030036">
    <property type="term" value="P:actin cytoskeleton organization"/>
    <property type="evidence" value="ECO:0007669"/>
    <property type="project" value="InterPro"/>
</dbReference>
<dbReference type="PANTHER" id="PTHR38537:SF8">
    <property type="entry name" value="FILAMIN-A"/>
    <property type="match status" value="1"/>
</dbReference>
<dbReference type="InterPro" id="IPR013783">
    <property type="entry name" value="Ig-like_fold"/>
</dbReference>
<name>A0A814T0F8_9BILA</name>
<dbReference type="OrthoDB" id="5334309at2759"/>
<evidence type="ECO:0000256" key="2">
    <source>
        <dbReference type="PROSITE-ProRule" id="PRU00087"/>
    </source>
</evidence>
<dbReference type="EMBL" id="CAJOBC010006966">
    <property type="protein sequence ID" value="CAF3917004.1"/>
    <property type="molecule type" value="Genomic_DNA"/>
</dbReference>
<protein>
    <recommendedName>
        <fullName evidence="6">B box-type domain-containing protein</fullName>
    </recommendedName>
</protein>
<dbReference type="InterPro" id="IPR014756">
    <property type="entry name" value="Ig_E-set"/>
</dbReference>
<evidence type="ECO:0000256" key="1">
    <source>
        <dbReference type="ARBA" id="ARBA00022737"/>
    </source>
</evidence>
<dbReference type="Proteomes" id="UP000663829">
    <property type="component" value="Unassembled WGS sequence"/>
</dbReference>
<comment type="caution">
    <text evidence="3">The sequence shown here is derived from an EMBL/GenBank/DDBJ whole genome shotgun (WGS) entry which is preliminary data.</text>
</comment>